<dbReference type="PROSITE" id="PS00211">
    <property type="entry name" value="ABC_TRANSPORTER_1"/>
    <property type="match status" value="1"/>
</dbReference>
<dbReference type="PANTHER" id="PTHR42781:SF4">
    <property type="entry name" value="SPERMIDINE_PUTRESCINE IMPORT ATP-BINDING PROTEIN POTA"/>
    <property type="match status" value="1"/>
</dbReference>
<evidence type="ECO:0000256" key="2">
    <source>
        <dbReference type="ARBA" id="ARBA00022741"/>
    </source>
</evidence>
<dbReference type="Proteomes" id="UP000005273">
    <property type="component" value="Unassembled WGS sequence"/>
</dbReference>
<keyword evidence="3 5" id="KW-0067">ATP-binding</keyword>
<evidence type="ECO:0000313" key="5">
    <source>
        <dbReference type="EMBL" id="KRT36435.1"/>
    </source>
</evidence>
<evidence type="ECO:0000259" key="4">
    <source>
        <dbReference type="PROSITE" id="PS50893"/>
    </source>
</evidence>
<keyword evidence="2" id="KW-0547">Nucleotide-binding</keyword>
<keyword evidence="6" id="KW-1185">Reference proteome</keyword>
<dbReference type="GO" id="GO:0015697">
    <property type="term" value="P:quaternary ammonium group transport"/>
    <property type="evidence" value="ECO:0007669"/>
    <property type="project" value="UniProtKB-ARBA"/>
</dbReference>
<dbReference type="InterPro" id="IPR027417">
    <property type="entry name" value="P-loop_NTPase"/>
</dbReference>
<evidence type="ECO:0000256" key="1">
    <source>
        <dbReference type="ARBA" id="ARBA00022448"/>
    </source>
</evidence>
<dbReference type="GO" id="GO:0005524">
    <property type="term" value="F:ATP binding"/>
    <property type="evidence" value="ECO:0007669"/>
    <property type="project" value="UniProtKB-KW"/>
</dbReference>
<protein>
    <submittedName>
        <fullName evidence="5">ABC transporter, ATP-binding protein</fullName>
    </submittedName>
</protein>
<accession>A0A0T5XDL8</accession>
<dbReference type="RefSeq" id="WP_009200880.1">
    <property type="nucleotide sequence ID" value="NZ_ACJX03000001.1"/>
</dbReference>
<comment type="caution">
    <text evidence="5">The sequence shown here is derived from an EMBL/GenBank/DDBJ whole genome shotgun (WGS) entry which is preliminary data.</text>
</comment>
<dbReference type="FunFam" id="3.40.50.300:FF:000425">
    <property type="entry name" value="Probable ABC transporter, ATP-binding subunit"/>
    <property type="match status" value="1"/>
</dbReference>
<evidence type="ECO:0000313" key="6">
    <source>
        <dbReference type="Proteomes" id="UP000005273"/>
    </source>
</evidence>
<dbReference type="Gene3D" id="3.40.50.300">
    <property type="entry name" value="P-loop containing nucleotide triphosphate hydrolases"/>
    <property type="match status" value="1"/>
</dbReference>
<dbReference type="SMART" id="SM00382">
    <property type="entry name" value="AAA"/>
    <property type="match status" value="1"/>
</dbReference>
<sequence>MSYLIIDKVTKKFDGTVVLNEISLAVERGELVTLLGPSGCGKSTLLRCIAGLNEVDGGRILLNDRDITYLAPRKRGVGMVFQSYALFPNMTVYENIAFGLKMQGLKGNYIAARVRDMVNLVGLAGKEKSYPRELSGGQQQRVALARSMIVEPDVLLLDEPFNALDAKIRKMLQMELKNIQKKSGMTMIFVTHDQEEALTISDRIFVINEGRVAQSGKPLEIYSQPASEFVARFIGNFNVIKGEEFERLVGEPLFSGKSLAIRPEVIKLSLNGENGKGHNGSWRIKGKVVGVFLKGNILRYRVRSKDCILDVDVLNNSLDCSLNYDTSVDLVIPKDEVKVLNL</sequence>
<dbReference type="PANTHER" id="PTHR42781">
    <property type="entry name" value="SPERMIDINE/PUTRESCINE IMPORT ATP-BINDING PROTEIN POTA"/>
    <property type="match status" value="1"/>
</dbReference>
<dbReference type="EMBL" id="ACJX03000001">
    <property type="protein sequence ID" value="KRT36435.1"/>
    <property type="molecule type" value="Genomic_DNA"/>
</dbReference>
<dbReference type="Gene3D" id="2.40.50.100">
    <property type="match status" value="1"/>
</dbReference>
<evidence type="ECO:0000256" key="3">
    <source>
        <dbReference type="ARBA" id="ARBA00022840"/>
    </source>
</evidence>
<dbReference type="OrthoDB" id="9802264at2"/>
<organism evidence="5 6">
    <name type="scientific">Acetomicrobium hydrogeniformans ATCC BAA-1850</name>
    <dbReference type="NCBI Taxonomy" id="592015"/>
    <lineage>
        <taxon>Bacteria</taxon>
        <taxon>Thermotogati</taxon>
        <taxon>Synergistota</taxon>
        <taxon>Synergistia</taxon>
        <taxon>Synergistales</taxon>
        <taxon>Acetomicrobiaceae</taxon>
        <taxon>Acetomicrobium</taxon>
    </lineage>
</organism>
<dbReference type="GO" id="GO:0016887">
    <property type="term" value="F:ATP hydrolysis activity"/>
    <property type="evidence" value="ECO:0007669"/>
    <property type="project" value="InterPro"/>
</dbReference>
<dbReference type="SUPFAM" id="SSF50331">
    <property type="entry name" value="MOP-like"/>
    <property type="match status" value="1"/>
</dbReference>
<proteinExistence type="predicted"/>
<dbReference type="SUPFAM" id="SSF52540">
    <property type="entry name" value="P-loop containing nucleoside triphosphate hydrolases"/>
    <property type="match status" value="1"/>
</dbReference>
<name>A0A0T5XDL8_9BACT</name>
<dbReference type="InterPro" id="IPR008995">
    <property type="entry name" value="Mo/tungstate-bd_C_term_dom"/>
</dbReference>
<dbReference type="InterPro" id="IPR003439">
    <property type="entry name" value="ABC_transporter-like_ATP-bd"/>
</dbReference>
<dbReference type="InterPro" id="IPR017871">
    <property type="entry name" value="ABC_transporter-like_CS"/>
</dbReference>
<gene>
    <name evidence="5" type="ORF">HMPREF1705_03720</name>
</gene>
<reference evidence="6" key="1">
    <citation type="submission" date="2012-09" db="EMBL/GenBank/DDBJ databases">
        <authorList>
            <person name="Weinstock G."/>
            <person name="Sodergren E."/>
            <person name="Clifton S."/>
            <person name="Fulton L."/>
            <person name="Fulton B."/>
            <person name="Courtney L."/>
            <person name="Fronick C."/>
            <person name="Harrison M."/>
            <person name="Strong C."/>
            <person name="Farmer C."/>
            <person name="Delehaunty K."/>
            <person name="Markovic C."/>
            <person name="Hall O."/>
            <person name="Minx P."/>
            <person name="Tomlinson C."/>
            <person name="Mitreva M."/>
            <person name="Nelson J."/>
            <person name="Hou S."/>
            <person name="Wollam A."/>
            <person name="Pepin K.H."/>
            <person name="Johnson M."/>
            <person name="Bhonagiri V."/>
            <person name="Nash W.E."/>
            <person name="Suruliraj S."/>
            <person name="Warren W."/>
            <person name="Chinwalla A."/>
            <person name="Mardis E.R."/>
            <person name="Wilson R.K."/>
        </authorList>
    </citation>
    <scope>NUCLEOTIDE SEQUENCE [LARGE SCALE GENOMIC DNA]</scope>
    <source>
        <strain evidence="6">OS1</strain>
    </source>
</reference>
<dbReference type="PROSITE" id="PS50893">
    <property type="entry name" value="ABC_TRANSPORTER_2"/>
    <property type="match status" value="1"/>
</dbReference>
<dbReference type="Pfam" id="PF00005">
    <property type="entry name" value="ABC_tran"/>
    <property type="match status" value="1"/>
</dbReference>
<dbReference type="eggNOG" id="COG3842">
    <property type="taxonomic scope" value="Bacteria"/>
</dbReference>
<feature type="domain" description="ABC transporter" evidence="4">
    <location>
        <begin position="4"/>
        <end position="234"/>
    </location>
</feature>
<keyword evidence="1" id="KW-0813">Transport</keyword>
<dbReference type="InterPro" id="IPR050093">
    <property type="entry name" value="ABC_SmlMolc_Importer"/>
</dbReference>
<dbReference type="AlphaFoldDB" id="A0A0T5XDL8"/>
<dbReference type="InterPro" id="IPR003593">
    <property type="entry name" value="AAA+_ATPase"/>
</dbReference>
<dbReference type="STRING" id="592015.HMPREF1705_03720"/>